<reference evidence="1 2" key="1">
    <citation type="submission" date="2023-05" db="EMBL/GenBank/DDBJ databases">
        <title>Lithophilousrod everest ZFBP1038 complete genpme.</title>
        <authorList>
            <person name="Tian M."/>
        </authorList>
    </citation>
    <scope>NUCLEOTIDE SEQUENCE [LARGE SCALE GENOMIC DNA]</scope>
    <source>
        <strain evidence="1 2">ZFBP1038</strain>
    </source>
</reference>
<evidence type="ECO:0008006" key="3">
    <source>
        <dbReference type="Google" id="ProtNLM"/>
    </source>
</evidence>
<gene>
    <name evidence="1" type="ORF">LWF01_12135</name>
</gene>
<dbReference type="Gene3D" id="3.40.109.10">
    <property type="entry name" value="NADH Oxidase"/>
    <property type="match status" value="1"/>
</dbReference>
<dbReference type="RefSeq" id="WP_349637644.1">
    <property type="nucleotide sequence ID" value="NZ_CP090958.1"/>
</dbReference>
<protein>
    <recommendedName>
        <fullName evidence="3">Nitroreductase</fullName>
    </recommendedName>
</protein>
<evidence type="ECO:0000313" key="1">
    <source>
        <dbReference type="EMBL" id="WGW10861.1"/>
    </source>
</evidence>
<keyword evidence="2" id="KW-1185">Reference proteome</keyword>
<dbReference type="InterPro" id="IPR000415">
    <property type="entry name" value="Nitroreductase-like"/>
</dbReference>
<sequence>MSDDGGREQAGTSVWRAVLEEARRYPSPHNSQPIKVRPVGGAAWPAETTVASDGAGNDSTVVPDGAGYDAELFYDLDLGLPAESFGIPFGHVCAGTFLESLRVVAAARGFLLQESLAYSDMDFSAECRLHFLAHLRLVPHAATDADRMALAVFLNRRTSRRSYDRSLADRQVVDGAREIAQAGGYVFRTTENRGIVRQLVHINQETLFDDLQNDAVHAEIMRWLRFSRAEAARKADGLSAETMLVNGQVLNAAMKNRQLWTVPGLGVALRAAYLNTMRGVRQLGWLEGPFASPADYVQAGRTFMKIWLFLSANQVSLHPFGTVITNPRSHARLVETLGISETDGSMAWMLFRMGHSKTPPAAHRRPVDQMILGEPG</sequence>
<dbReference type="EMBL" id="CP090958">
    <property type="protein sequence ID" value="WGW10861.1"/>
    <property type="molecule type" value="Genomic_DNA"/>
</dbReference>
<organism evidence="1 2">
    <name type="scientific">Saxibacter everestensis</name>
    <dbReference type="NCBI Taxonomy" id="2909229"/>
    <lineage>
        <taxon>Bacteria</taxon>
        <taxon>Bacillati</taxon>
        <taxon>Actinomycetota</taxon>
        <taxon>Actinomycetes</taxon>
        <taxon>Micrococcales</taxon>
        <taxon>Brevibacteriaceae</taxon>
        <taxon>Saxibacter</taxon>
    </lineage>
</organism>
<accession>A0ABY8QR46</accession>
<evidence type="ECO:0000313" key="2">
    <source>
        <dbReference type="Proteomes" id="UP001209083"/>
    </source>
</evidence>
<dbReference type="Proteomes" id="UP001209083">
    <property type="component" value="Chromosome"/>
</dbReference>
<proteinExistence type="predicted"/>
<name>A0ABY8QR46_9MICO</name>